<evidence type="ECO:0000313" key="3">
    <source>
        <dbReference type="Proteomes" id="UP001497516"/>
    </source>
</evidence>
<gene>
    <name evidence="2" type="ORF">LTRI10_LOCUS9404</name>
</gene>
<feature type="region of interest" description="Disordered" evidence="1">
    <location>
        <begin position="142"/>
        <end position="182"/>
    </location>
</feature>
<keyword evidence="3" id="KW-1185">Reference proteome</keyword>
<dbReference type="EMBL" id="OZ034814">
    <property type="protein sequence ID" value="CAL1362323.1"/>
    <property type="molecule type" value="Genomic_DNA"/>
</dbReference>
<feature type="compositionally biased region" description="Basic residues" evidence="1">
    <location>
        <begin position="145"/>
        <end position="162"/>
    </location>
</feature>
<accession>A0AAV2D1V5</accession>
<feature type="region of interest" description="Disordered" evidence="1">
    <location>
        <begin position="89"/>
        <end position="115"/>
    </location>
</feature>
<dbReference type="Proteomes" id="UP001497516">
    <property type="component" value="Chromosome 10"/>
</dbReference>
<feature type="region of interest" description="Disordered" evidence="1">
    <location>
        <begin position="247"/>
        <end position="275"/>
    </location>
</feature>
<evidence type="ECO:0000256" key="1">
    <source>
        <dbReference type="SAM" id="MobiDB-lite"/>
    </source>
</evidence>
<evidence type="ECO:0000313" key="2">
    <source>
        <dbReference type="EMBL" id="CAL1362323.1"/>
    </source>
</evidence>
<name>A0AAV2D1V5_9ROSI</name>
<sequence>MNNRYKEDSNCSGDFCYFHPKEAVVGVCPLCLHDRLLVLAAATKHRHLSPSPTSTSSSSTAAGRHKKKPSILFALGSLLINRLEFRQPKSDLHDDDDHFPDYGDDADDDDDDASTGTLEDSFISIQFQDNGVASWEKGVDLVSQSKKHDKKNSKKKKKKKKNSQSQRRDQNKDTTTTIMPFSSSCSSSSTSYKVKEEEMMMSVVEHGKPRAGSMRWRKRIGHMFHLIRWKRSNVCHVGSKVEGVKVVGSSSSSRNNNSKGWIRTLTKRRARGGRE</sequence>
<dbReference type="PANTHER" id="PTHR35995">
    <property type="entry name" value="OS04G0690500 PROTEIN"/>
    <property type="match status" value="1"/>
</dbReference>
<dbReference type="Pfam" id="PF05340">
    <property type="entry name" value="DUF740"/>
    <property type="match status" value="1"/>
</dbReference>
<organism evidence="2 3">
    <name type="scientific">Linum trigynum</name>
    <dbReference type="NCBI Taxonomy" id="586398"/>
    <lineage>
        <taxon>Eukaryota</taxon>
        <taxon>Viridiplantae</taxon>
        <taxon>Streptophyta</taxon>
        <taxon>Embryophyta</taxon>
        <taxon>Tracheophyta</taxon>
        <taxon>Spermatophyta</taxon>
        <taxon>Magnoliopsida</taxon>
        <taxon>eudicotyledons</taxon>
        <taxon>Gunneridae</taxon>
        <taxon>Pentapetalae</taxon>
        <taxon>rosids</taxon>
        <taxon>fabids</taxon>
        <taxon>Malpighiales</taxon>
        <taxon>Linaceae</taxon>
        <taxon>Linum</taxon>
    </lineage>
</organism>
<feature type="compositionally biased region" description="Basic residues" evidence="1">
    <location>
        <begin position="265"/>
        <end position="275"/>
    </location>
</feature>
<feature type="compositionally biased region" description="Acidic residues" evidence="1">
    <location>
        <begin position="102"/>
        <end position="113"/>
    </location>
</feature>
<reference evidence="2 3" key="1">
    <citation type="submission" date="2024-04" db="EMBL/GenBank/DDBJ databases">
        <authorList>
            <person name="Fracassetti M."/>
        </authorList>
    </citation>
    <scope>NUCLEOTIDE SEQUENCE [LARGE SCALE GENOMIC DNA]</scope>
</reference>
<dbReference type="PANTHER" id="PTHR35995:SF1">
    <property type="entry name" value="OS04G0690500 PROTEIN"/>
    <property type="match status" value="1"/>
</dbReference>
<dbReference type="AlphaFoldDB" id="A0AAV2D1V5"/>
<proteinExistence type="predicted"/>
<dbReference type="InterPro" id="IPR008004">
    <property type="entry name" value="OCTOPUS-like"/>
</dbReference>
<protein>
    <submittedName>
        <fullName evidence="2">Uncharacterized protein</fullName>
    </submittedName>
</protein>
<feature type="compositionally biased region" description="Basic and acidic residues" evidence="1">
    <location>
        <begin position="89"/>
        <end position="101"/>
    </location>
</feature>
<feature type="compositionally biased region" description="Low complexity" evidence="1">
    <location>
        <begin position="247"/>
        <end position="260"/>
    </location>
</feature>